<evidence type="ECO:0000256" key="6">
    <source>
        <dbReference type="ARBA" id="ARBA00023316"/>
    </source>
</evidence>
<dbReference type="Proteomes" id="UP001597318">
    <property type="component" value="Unassembled WGS sequence"/>
</dbReference>
<dbReference type="InterPro" id="IPR001967">
    <property type="entry name" value="Peptidase_S11_N"/>
</dbReference>
<name>A0ABW5C4B8_9BACI</name>
<gene>
    <name evidence="9" type="ORF">ACFSKK_20455</name>
</gene>
<dbReference type="Pfam" id="PF00768">
    <property type="entry name" value="Peptidase_S11"/>
    <property type="match status" value="1"/>
</dbReference>
<feature type="domain" description="Peptidase S11 D-alanyl-D-alanine carboxypeptidase A N-terminal" evidence="8">
    <location>
        <begin position="45"/>
        <end position="279"/>
    </location>
</feature>
<evidence type="ECO:0000256" key="4">
    <source>
        <dbReference type="ARBA" id="ARBA00022960"/>
    </source>
</evidence>
<organism evidence="9 10">
    <name type="scientific">Metabacillus endolithicus</name>
    <dbReference type="NCBI Taxonomy" id="1535204"/>
    <lineage>
        <taxon>Bacteria</taxon>
        <taxon>Bacillati</taxon>
        <taxon>Bacillota</taxon>
        <taxon>Bacilli</taxon>
        <taxon>Bacillales</taxon>
        <taxon>Bacillaceae</taxon>
        <taxon>Metabacillus</taxon>
    </lineage>
</organism>
<keyword evidence="4" id="KW-0133">Cell shape</keyword>
<keyword evidence="9" id="KW-0121">Carboxypeptidase</keyword>
<evidence type="ECO:0000256" key="7">
    <source>
        <dbReference type="RuleBase" id="RU004016"/>
    </source>
</evidence>
<dbReference type="Gene3D" id="3.40.710.10">
    <property type="entry name" value="DD-peptidase/beta-lactamase superfamily"/>
    <property type="match status" value="1"/>
</dbReference>
<evidence type="ECO:0000313" key="9">
    <source>
        <dbReference type="EMBL" id="MFD2216064.1"/>
    </source>
</evidence>
<evidence type="ECO:0000256" key="1">
    <source>
        <dbReference type="ARBA" id="ARBA00007164"/>
    </source>
</evidence>
<dbReference type="InterPro" id="IPR012338">
    <property type="entry name" value="Beta-lactam/transpept-like"/>
</dbReference>
<evidence type="ECO:0000259" key="8">
    <source>
        <dbReference type="Pfam" id="PF00768"/>
    </source>
</evidence>
<sequence>MIQKLYVIILSLCIFFFILNQGNHANDFVEKEQTYLGNSIILDSSIRADAAILIDNANSEVLFAKNDRKKLYPASTTKIMTALLAIEYGNLDERMTVGSEVNLREEGESTAWLRAGQTLTLRELLAGLMLPSGNDAARTIAINIAQQHSVSSFVSEQSAIDYFTMLMNEKAKELGAMETNFMNPHGLHHPNHYSTAHDLAIIARAAMNNGQFENLVSQKKFSDPTLTYESTNKLIDPSSPFYYKGANGIKTGYTSEAGYCLVSSAEQNGKQLIAVILKSTKESVWNDSIVLLNSGFDSTL</sequence>
<keyword evidence="9" id="KW-0645">Protease</keyword>
<comment type="caution">
    <text evidence="9">The sequence shown here is derived from an EMBL/GenBank/DDBJ whole genome shotgun (WGS) entry which is preliminary data.</text>
</comment>
<evidence type="ECO:0000256" key="2">
    <source>
        <dbReference type="ARBA" id="ARBA00022729"/>
    </source>
</evidence>
<keyword evidence="10" id="KW-1185">Reference proteome</keyword>
<keyword evidence="3 9" id="KW-0378">Hydrolase</keyword>
<dbReference type="EMBL" id="JBHUIK010000005">
    <property type="protein sequence ID" value="MFD2216064.1"/>
    <property type="molecule type" value="Genomic_DNA"/>
</dbReference>
<evidence type="ECO:0000256" key="5">
    <source>
        <dbReference type="ARBA" id="ARBA00022984"/>
    </source>
</evidence>
<reference evidence="10" key="1">
    <citation type="journal article" date="2019" name="Int. J. Syst. Evol. Microbiol.">
        <title>The Global Catalogue of Microorganisms (GCM) 10K type strain sequencing project: providing services to taxonomists for standard genome sequencing and annotation.</title>
        <authorList>
            <consortium name="The Broad Institute Genomics Platform"/>
            <consortium name="The Broad Institute Genome Sequencing Center for Infectious Disease"/>
            <person name="Wu L."/>
            <person name="Ma J."/>
        </authorList>
    </citation>
    <scope>NUCLEOTIDE SEQUENCE [LARGE SCALE GENOMIC DNA]</scope>
    <source>
        <strain evidence="10">CGMCC 1.15474</strain>
    </source>
</reference>
<dbReference type="SUPFAM" id="SSF56601">
    <property type="entry name" value="beta-lactamase/transpeptidase-like"/>
    <property type="match status" value="1"/>
</dbReference>
<dbReference type="GO" id="GO:0004180">
    <property type="term" value="F:carboxypeptidase activity"/>
    <property type="evidence" value="ECO:0007669"/>
    <property type="project" value="UniProtKB-KW"/>
</dbReference>
<comment type="similarity">
    <text evidence="1 7">Belongs to the peptidase S11 family.</text>
</comment>
<accession>A0ABW5C4B8</accession>
<keyword evidence="2" id="KW-0732">Signal</keyword>
<dbReference type="PANTHER" id="PTHR21581">
    <property type="entry name" value="D-ALANYL-D-ALANINE CARBOXYPEPTIDASE"/>
    <property type="match status" value="1"/>
</dbReference>
<protein>
    <submittedName>
        <fullName evidence="9">D-alanyl-D-alanine carboxypeptidase family protein</fullName>
        <ecNumber evidence="9">3.4.-.-</ecNumber>
    </submittedName>
</protein>
<keyword evidence="6" id="KW-0961">Cell wall biogenesis/degradation</keyword>
<proteinExistence type="inferred from homology"/>
<evidence type="ECO:0000256" key="3">
    <source>
        <dbReference type="ARBA" id="ARBA00022801"/>
    </source>
</evidence>
<dbReference type="PRINTS" id="PR00725">
    <property type="entry name" value="DADACBPTASE1"/>
</dbReference>
<keyword evidence="5" id="KW-0573">Peptidoglycan synthesis</keyword>
<dbReference type="RefSeq" id="WP_247345943.1">
    <property type="nucleotide sequence ID" value="NZ_CP095550.1"/>
</dbReference>
<evidence type="ECO:0000313" key="10">
    <source>
        <dbReference type="Proteomes" id="UP001597318"/>
    </source>
</evidence>
<dbReference type="PANTHER" id="PTHR21581:SF33">
    <property type="entry name" value="D-ALANYL-D-ALANINE CARBOXYPEPTIDASE DACB"/>
    <property type="match status" value="1"/>
</dbReference>
<dbReference type="EC" id="3.4.-.-" evidence="9"/>
<dbReference type="InterPro" id="IPR018044">
    <property type="entry name" value="Peptidase_S11"/>
</dbReference>